<feature type="compositionally biased region" description="Basic and acidic residues" evidence="1">
    <location>
        <begin position="99"/>
        <end position="117"/>
    </location>
</feature>
<keyword evidence="3" id="KW-1185">Reference proteome</keyword>
<feature type="compositionally biased region" description="Basic and acidic residues" evidence="1">
    <location>
        <begin position="74"/>
        <end position="89"/>
    </location>
</feature>
<evidence type="ECO:0000313" key="3">
    <source>
        <dbReference type="Proteomes" id="UP000823405"/>
    </source>
</evidence>
<proteinExistence type="predicted"/>
<sequence length="154" mass="17137">MPTSTTNDFYLQMKGRLGHLKNTRYQCHPVGPNRRGHYRDPTRDHPPKGARPPKSLFTKNKDDNAKVNSTGNNGKEKDNNKDNNKDKGKSKGKSKGKGKGKDKDLSAPKADANEKPAGRPRVNHRQQSTTRLFVGSIPNETWRSGPPKERPVGS</sequence>
<organism evidence="2 3">
    <name type="scientific">Linnemannia gamsii</name>
    <dbReference type="NCBI Taxonomy" id="64522"/>
    <lineage>
        <taxon>Eukaryota</taxon>
        <taxon>Fungi</taxon>
        <taxon>Fungi incertae sedis</taxon>
        <taxon>Mucoromycota</taxon>
        <taxon>Mortierellomycotina</taxon>
        <taxon>Mortierellomycetes</taxon>
        <taxon>Mortierellales</taxon>
        <taxon>Mortierellaceae</taxon>
        <taxon>Linnemannia</taxon>
    </lineage>
</organism>
<dbReference type="EMBL" id="JAAAIN010001128">
    <property type="protein sequence ID" value="KAG0306613.1"/>
    <property type="molecule type" value="Genomic_DNA"/>
</dbReference>
<feature type="compositionally biased region" description="Basic and acidic residues" evidence="1">
    <location>
        <begin position="38"/>
        <end position="47"/>
    </location>
</feature>
<comment type="caution">
    <text evidence="2">The sequence shown here is derived from an EMBL/GenBank/DDBJ whole genome shotgun (WGS) entry which is preliminary data.</text>
</comment>
<accession>A0A9P6R0G7</accession>
<dbReference type="Proteomes" id="UP000823405">
    <property type="component" value="Unassembled WGS sequence"/>
</dbReference>
<feature type="region of interest" description="Disordered" evidence="1">
    <location>
        <begin position="20"/>
        <end position="154"/>
    </location>
</feature>
<dbReference type="AlphaFoldDB" id="A0A9P6R0G7"/>
<gene>
    <name evidence="2" type="ORF">BGZ97_000681</name>
</gene>
<evidence type="ECO:0000313" key="2">
    <source>
        <dbReference type="EMBL" id="KAG0306613.1"/>
    </source>
</evidence>
<name>A0A9P6R0G7_9FUNG</name>
<reference evidence="2" key="1">
    <citation type="journal article" date="2020" name="Fungal Divers.">
        <title>Resolving the Mortierellaceae phylogeny through synthesis of multi-gene phylogenetics and phylogenomics.</title>
        <authorList>
            <person name="Vandepol N."/>
            <person name="Liber J."/>
            <person name="Desiro A."/>
            <person name="Na H."/>
            <person name="Kennedy M."/>
            <person name="Barry K."/>
            <person name="Grigoriev I.V."/>
            <person name="Miller A.N."/>
            <person name="O'Donnell K."/>
            <person name="Stajich J.E."/>
            <person name="Bonito G."/>
        </authorList>
    </citation>
    <scope>NUCLEOTIDE SEQUENCE</scope>
    <source>
        <strain evidence="2">NVP60</strain>
    </source>
</reference>
<evidence type="ECO:0000256" key="1">
    <source>
        <dbReference type="SAM" id="MobiDB-lite"/>
    </source>
</evidence>
<protein>
    <submittedName>
        <fullName evidence="2">Uncharacterized protein</fullName>
    </submittedName>
</protein>